<dbReference type="PANTHER" id="PTHR22893:SF91">
    <property type="entry name" value="NADPH DEHYDROGENASE 2-RELATED"/>
    <property type="match status" value="1"/>
</dbReference>
<proteinExistence type="predicted"/>
<protein>
    <submittedName>
        <fullName evidence="2">Alkene reductase</fullName>
    </submittedName>
</protein>
<dbReference type="SUPFAM" id="SSF51395">
    <property type="entry name" value="FMN-linked oxidoreductases"/>
    <property type="match status" value="1"/>
</dbReference>
<dbReference type="InterPro" id="IPR001155">
    <property type="entry name" value="OxRdtase_FMN_N"/>
</dbReference>
<feature type="domain" description="NADH:flavin oxidoreductase/NADH oxidase N-terminal" evidence="1">
    <location>
        <begin position="5"/>
        <end position="330"/>
    </location>
</feature>
<dbReference type="PANTHER" id="PTHR22893">
    <property type="entry name" value="NADH OXIDOREDUCTASE-RELATED"/>
    <property type="match status" value="1"/>
</dbReference>
<evidence type="ECO:0000313" key="2">
    <source>
        <dbReference type="EMBL" id="TSB02434.1"/>
    </source>
</evidence>
<evidence type="ECO:0000313" key="3">
    <source>
        <dbReference type="Proteomes" id="UP000320160"/>
    </source>
</evidence>
<dbReference type="InterPro" id="IPR013785">
    <property type="entry name" value="Aldolase_TIM"/>
</dbReference>
<keyword evidence="3" id="KW-1185">Reference proteome</keyword>
<dbReference type="Pfam" id="PF00724">
    <property type="entry name" value="Oxidored_FMN"/>
    <property type="match status" value="1"/>
</dbReference>
<sequence>MHDILFTPVRIGALELANRIIMAPMTRDRAGPGDVPTDLMAEYYRQRASAGLIITEGTQPSPEGKGYWRTPGIYTQEQIDGWARVADAVHAEGGRIVMQLMHVGRVVVPANRGFEADIIAPSAIPCGDKVPGPDGVPLACGSPRAMTQDDIFRVAEEFVTAARNARAAGIDGVELHCASGYLVNQFLNSASNHRDDAFGGPPAQRVAFAELILGRMADAIGADRVGFRISPGNPYNGMDPVDPAPVFSALLQAADKIGNARTGAGLAYVHVIDMNLADLDTLAMVRSNWSGPVIANNNLSASTASQLIEDRKAEAASFGRLFIANPKLPDLFRTGGAASKTRYEFLYQGEDEGYTDY</sequence>
<organism evidence="2 3">
    <name type="scientific">Sphingorhabdus contaminans</name>
    <dbReference type="NCBI Taxonomy" id="1343899"/>
    <lineage>
        <taxon>Bacteria</taxon>
        <taxon>Pseudomonadati</taxon>
        <taxon>Pseudomonadota</taxon>
        <taxon>Alphaproteobacteria</taxon>
        <taxon>Sphingomonadales</taxon>
        <taxon>Sphingomonadaceae</taxon>
        <taxon>Sphingorhabdus</taxon>
    </lineage>
</organism>
<dbReference type="Proteomes" id="UP000320160">
    <property type="component" value="Unassembled WGS sequence"/>
</dbReference>
<dbReference type="OrthoDB" id="9804454at2"/>
<dbReference type="Gene3D" id="3.20.20.70">
    <property type="entry name" value="Aldolase class I"/>
    <property type="match status" value="1"/>
</dbReference>
<dbReference type="AlphaFoldDB" id="A0A553WCL0"/>
<comment type="caution">
    <text evidence="2">The sequence shown here is derived from an EMBL/GenBank/DDBJ whole genome shotgun (WGS) entry which is preliminary data.</text>
</comment>
<dbReference type="GO" id="GO:0016491">
    <property type="term" value="F:oxidoreductase activity"/>
    <property type="evidence" value="ECO:0007669"/>
    <property type="project" value="InterPro"/>
</dbReference>
<reference evidence="2 3" key="1">
    <citation type="submission" date="2019-07" db="EMBL/GenBank/DDBJ databases">
        <authorList>
            <person name="Park M."/>
        </authorList>
    </citation>
    <scope>NUCLEOTIDE SEQUENCE [LARGE SCALE GENOMIC DNA]</scope>
    <source>
        <strain evidence="2 3">KCTC32445</strain>
    </source>
</reference>
<dbReference type="RefSeq" id="WP_143777652.1">
    <property type="nucleotide sequence ID" value="NZ_VKKU01000002.1"/>
</dbReference>
<gene>
    <name evidence="2" type="ORF">FOM92_15215</name>
</gene>
<dbReference type="EMBL" id="VKKU01000002">
    <property type="protein sequence ID" value="TSB02434.1"/>
    <property type="molecule type" value="Genomic_DNA"/>
</dbReference>
<dbReference type="GO" id="GO:0005829">
    <property type="term" value="C:cytosol"/>
    <property type="evidence" value="ECO:0007669"/>
    <property type="project" value="TreeGrafter"/>
</dbReference>
<dbReference type="InterPro" id="IPR045247">
    <property type="entry name" value="Oye-like"/>
</dbReference>
<dbReference type="GO" id="GO:0010181">
    <property type="term" value="F:FMN binding"/>
    <property type="evidence" value="ECO:0007669"/>
    <property type="project" value="InterPro"/>
</dbReference>
<accession>A0A553WCL0</accession>
<dbReference type="CDD" id="cd02933">
    <property type="entry name" value="OYE_like_FMN"/>
    <property type="match status" value="1"/>
</dbReference>
<evidence type="ECO:0000259" key="1">
    <source>
        <dbReference type="Pfam" id="PF00724"/>
    </source>
</evidence>
<name>A0A553WCL0_9SPHN</name>